<name>W2CK78_9BACT</name>
<dbReference type="InterPro" id="IPR035093">
    <property type="entry name" value="RelE/ParE_toxin_dom_sf"/>
</dbReference>
<organism evidence="1 2">
    <name type="scientific">Tannerella sp. oral taxon BU063 isolate Cell 1/3</name>
    <dbReference type="NCBI Taxonomy" id="1411022"/>
    <lineage>
        <taxon>Bacteria</taxon>
        <taxon>Pseudomonadati</taxon>
        <taxon>Bacteroidota</taxon>
        <taxon>Bacteroidia</taxon>
        <taxon>Bacteroidales</taxon>
        <taxon>Tannerellaceae</taxon>
        <taxon>Tannerella</taxon>
    </lineage>
</organism>
<evidence type="ECO:0000313" key="1">
    <source>
        <dbReference type="EMBL" id="ETK06896.1"/>
    </source>
</evidence>
<evidence type="ECO:0008006" key="3">
    <source>
        <dbReference type="Google" id="ProtNLM"/>
    </source>
</evidence>
<reference evidence="1 2" key="1">
    <citation type="submission" date="2013-11" db="EMBL/GenBank/DDBJ databases">
        <title>Single cell genomics of uncultured Tannerella BU063 (oral taxon 286).</title>
        <authorList>
            <person name="Beall C.J."/>
            <person name="Campbell A.G."/>
            <person name="Griffen A.L."/>
            <person name="Podar M."/>
            <person name="Leys E.J."/>
        </authorList>
    </citation>
    <scope>NUCLEOTIDE SEQUENCE [LARGE SCALE GENOMIC DNA]</scope>
    <source>
        <strain evidence="1">Cell 1/3</strain>
    </source>
</reference>
<protein>
    <recommendedName>
        <fullName evidence="3">Plasmid maintenance system killer protein</fullName>
    </recommendedName>
</protein>
<dbReference type="AlphaFoldDB" id="W2CK78"/>
<accession>W2CK78</accession>
<proteinExistence type="predicted"/>
<comment type="caution">
    <text evidence="1">The sequence shown here is derived from an EMBL/GenBank/DDBJ whole genome shotgun (WGS) entry which is preliminary data.</text>
</comment>
<dbReference type="Proteomes" id="UP000034982">
    <property type="component" value="Unassembled WGS sequence"/>
</dbReference>
<dbReference type="PATRIC" id="fig|1411022.3.peg.1149"/>
<evidence type="ECO:0000313" key="2">
    <source>
        <dbReference type="Proteomes" id="UP000034982"/>
    </source>
</evidence>
<sequence length="108" mass="12817">MNVVILDPDLDELLHTKKNKRYRKVERSKKLWEGLERTIQLMESVKNIDKLHEYSFLHYEKLKHGSYKGKSSVRIANGAIERLIFSENENGIEVYIIELNDTHYGNKR</sequence>
<gene>
    <name evidence="1" type="ORF">T230_10170</name>
</gene>
<dbReference type="EMBL" id="AYYE01001123">
    <property type="protein sequence ID" value="ETK06896.1"/>
    <property type="molecule type" value="Genomic_DNA"/>
</dbReference>
<dbReference type="Gene3D" id="3.30.2310.20">
    <property type="entry name" value="RelE-like"/>
    <property type="match status" value="1"/>
</dbReference>